<dbReference type="EMBL" id="CM055729">
    <property type="protein sequence ID" value="KAJ8015728.1"/>
    <property type="molecule type" value="Genomic_DNA"/>
</dbReference>
<evidence type="ECO:0000313" key="2">
    <source>
        <dbReference type="Proteomes" id="UP001157502"/>
    </source>
</evidence>
<reference evidence="1" key="1">
    <citation type="submission" date="2021-05" db="EMBL/GenBank/DDBJ databases">
        <authorList>
            <person name="Pan Q."/>
            <person name="Jouanno E."/>
            <person name="Zahm M."/>
            <person name="Klopp C."/>
            <person name="Cabau C."/>
            <person name="Louis A."/>
            <person name="Berthelot C."/>
            <person name="Parey E."/>
            <person name="Roest Crollius H."/>
            <person name="Montfort J."/>
            <person name="Robinson-Rechavi M."/>
            <person name="Bouchez O."/>
            <person name="Lampietro C."/>
            <person name="Lopez Roques C."/>
            <person name="Donnadieu C."/>
            <person name="Postlethwait J."/>
            <person name="Bobe J."/>
            <person name="Dillon D."/>
            <person name="Chandos A."/>
            <person name="von Hippel F."/>
            <person name="Guiguen Y."/>
        </authorList>
    </citation>
    <scope>NUCLEOTIDE SEQUENCE</scope>
    <source>
        <strain evidence="1">YG-Jan2019</strain>
    </source>
</reference>
<accession>A0ACC2HJS4</accession>
<keyword evidence="2" id="KW-1185">Reference proteome</keyword>
<sequence length="97" mass="11026">MTSLLLPLVICLFRVWVARHYSSHIMNPPSAPLSHQTIDRDTVRTVLTNPPPGLSEPKFVEISEQQPTRTITFDIEDLLIAADLRPDRQRSTTTEEC</sequence>
<proteinExistence type="predicted"/>
<comment type="caution">
    <text evidence="1">The sequence shown here is derived from an EMBL/GenBank/DDBJ whole genome shotgun (WGS) entry which is preliminary data.</text>
</comment>
<evidence type="ECO:0000313" key="1">
    <source>
        <dbReference type="EMBL" id="KAJ8015728.1"/>
    </source>
</evidence>
<organism evidence="1 2">
    <name type="scientific">Dallia pectoralis</name>
    <name type="common">Alaska blackfish</name>
    <dbReference type="NCBI Taxonomy" id="75939"/>
    <lineage>
        <taxon>Eukaryota</taxon>
        <taxon>Metazoa</taxon>
        <taxon>Chordata</taxon>
        <taxon>Craniata</taxon>
        <taxon>Vertebrata</taxon>
        <taxon>Euteleostomi</taxon>
        <taxon>Actinopterygii</taxon>
        <taxon>Neopterygii</taxon>
        <taxon>Teleostei</taxon>
        <taxon>Protacanthopterygii</taxon>
        <taxon>Esociformes</taxon>
        <taxon>Umbridae</taxon>
        <taxon>Dallia</taxon>
    </lineage>
</organism>
<name>A0ACC2HJS4_DALPE</name>
<protein>
    <submittedName>
        <fullName evidence="1">Uncharacterized protein</fullName>
    </submittedName>
</protein>
<dbReference type="Proteomes" id="UP001157502">
    <property type="component" value="Chromosome 2"/>
</dbReference>
<gene>
    <name evidence="1" type="ORF">DPEC_G00029170</name>
</gene>